<evidence type="ECO:0000313" key="1">
    <source>
        <dbReference type="EMBL" id="MBC5712874.1"/>
    </source>
</evidence>
<dbReference type="EMBL" id="JACOPH010000001">
    <property type="protein sequence ID" value="MBC5712874.1"/>
    <property type="molecule type" value="Genomic_DNA"/>
</dbReference>
<reference evidence="1" key="1">
    <citation type="submission" date="2020-08" db="EMBL/GenBank/DDBJ databases">
        <title>Genome public.</title>
        <authorList>
            <person name="Liu C."/>
            <person name="Sun Q."/>
        </authorList>
    </citation>
    <scope>NUCLEOTIDE SEQUENCE</scope>
    <source>
        <strain evidence="1">BX1005</strain>
    </source>
</reference>
<protein>
    <submittedName>
        <fullName evidence="1">Uncharacterized protein</fullName>
    </submittedName>
</protein>
<dbReference type="Proteomes" id="UP000606720">
    <property type="component" value="Unassembled WGS sequence"/>
</dbReference>
<comment type="caution">
    <text evidence="1">The sequence shown here is derived from an EMBL/GenBank/DDBJ whole genome shotgun (WGS) entry which is preliminary data.</text>
</comment>
<gene>
    <name evidence="1" type="ORF">H8S17_01385</name>
</gene>
<dbReference type="AlphaFoldDB" id="A0A923LL63"/>
<name>A0A923LL63_9FIRM</name>
<keyword evidence="2" id="KW-1185">Reference proteome</keyword>
<proteinExistence type="predicted"/>
<dbReference type="RefSeq" id="WP_186865912.1">
    <property type="nucleotide sequence ID" value="NZ_JACOPH010000001.1"/>
</dbReference>
<accession>A0A923LL63</accession>
<sequence length="60" mass="6711">MKFTDTMYGYGHFVDAAVFATADTAVEEVTKEKETNTIYEVEVVLSERVTVQTAPKHLVV</sequence>
<evidence type="ECO:0000313" key="2">
    <source>
        <dbReference type="Proteomes" id="UP000606720"/>
    </source>
</evidence>
<organism evidence="1 2">
    <name type="scientific">Roseburia zhanii</name>
    <dbReference type="NCBI Taxonomy" id="2763064"/>
    <lineage>
        <taxon>Bacteria</taxon>
        <taxon>Bacillati</taxon>
        <taxon>Bacillota</taxon>
        <taxon>Clostridia</taxon>
        <taxon>Lachnospirales</taxon>
        <taxon>Lachnospiraceae</taxon>
        <taxon>Roseburia</taxon>
    </lineage>
</organism>